<dbReference type="EMBL" id="VUYU01000002">
    <property type="protein sequence ID" value="NHZ32821.1"/>
    <property type="molecule type" value="Genomic_DNA"/>
</dbReference>
<accession>A0ABX0LJY4</accession>
<keyword evidence="2" id="KW-1185">Reference proteome</keyword>
<gene>
    <name evidence="1" type="ORF">F0185_04355</name>
</gene>
<evidence type="ECO:0000313" key="2">
    <source>
        <dbReference type="Proteomes" id="UP000785613"/>
    </source>
</evidence>
<evidence type="ECO:0000313" key="1">
    <source>
        <dbReference type="EMBL" id="NHZ32821.1"/>
    </source>
</evidence>
<sequence length="130" mass="14392">MTTLPVLLGRVNAAFGWDFASFSALIEQLAPPGRWRRTHDPAFQAVADSAAFLPETLYVVSDESYREGVGAFAVQRDALHGFILAYPGRHGVAMFDSDTFIIGIDSKLVWMFHHEGVWTLFDGRRPAAPP</sequence>
<evidence type="ECO:0008006" key="3">
    <source>
        <dbReference type="Google" id="ProtNLM"/>
    </source>
</evidence>
<proteinExistence type="predicted"/>
<comment type="caution">
    <text evidence="1">The sequence shown here is derived from an EMBL/GenBank/DDBJ whole genome shotgun (WGS) entry which is preliminary data.</text>
</comment>
<dbReference type="Proteomes" id="UP000785613">
    <property type="component" value="Unassembled WGS sequence"/>
</dbReference>
<reference evidence="1 2" key="1">
    <citation type="submission" date="2019-09" db="EMBL/GenBank/DDBJ databases">
        <title>Taxonomy of Antarctic Massilia spp.: description of Massilia rubra sp. nov., Massilia aquatica sp. nov., Massilia mucilaginosa sp. nov., Massilia frigida sp. nov. isolated from streams, lakes and regoliths.</title>
        <authorList>
            <person name="Holochova P."/>
            <person name="Sedlacek I."/>
            <person name="Kralova S."/>
            <person name="Maslanova I."/>
            <person name="Busse H.-J."/>
            <person name="Stankova E."/>
            <person name="Vrbovska V."/>
            <person name="Kovarovic V."/>
            <person name="Bartak M."/>
            <person name="Svec P."/>
            <person name="Pantucek R."/>
        </authorList>
    </citation>
    <scope>NUCLEOTIDE SEQUENCE [LARGE SCALE GENOMIC DNA]</scope>
    <source>
        <strain evidence="1 2">CCM 8692</strain>
    </source>
</reference>
<dbReference type="RefSeq" id="WP_167221920.1">
    <property type="nucleotide sequence ID" value="NZ_VUYU01000002.1"/>
</dbReference>
<protein>
    <recommendedName>
        <fullName evidence="3">SMI1/KNR4 family protein</fullName>
    </recommendedName>
</protein>
<name>A0ABX0LJY4_9BURK</name>
<organism evidence="1 2">
    <name type="scientific">Massilia rubra</name>
    <dbReference type="NCBI Taxonomy" id="2607910"/>
    <lineage>
        <taxon>Bacteria</taxon>
        <taxon>Pseudomonadati</taxon>
        <taxon>Pseudomonadota</taxon>
        <taxon>Betaproteobacteria</taxon>
        <taxon>Burkholderiales</taxon>
        <taxon>Oxalobacteraceae</taxon>
        <taxon>Telluria group</taxon>
        <taxon>Massilia</taxon>
    </lineage>
</organism>